<dbReference type="AlphaFoldDB" id="A0AAE0A480"/>
<feature type="transmembrane region" description="Helical" evidence="2">
    <location>
        <begin position="133"/>
        <end position="152"/>
    </location>
</feature>
<feature type="chain" id="PRO_5041938610" evidence="3">
    <location>
        <begin position="27"/>
        <end position="153"/>
    </location>
</feature>
<proteinExistence type="predicted"/>
<dbReference type="Proteomes" id="UP001281410">
    <property type="component" value="Unassembled WGS sequence"/>
</dbReference>
<name>A0AAE0A480_9ROSI</name>
<feature type="signal peptide" evidence="3">
    <location>
        <begin position="1"/>
        <end position="26"/>
    </location>
</feature>
<organism evidence="4 5">
    <name type="scientific">Dipteronia sinensis</name>
    <dbReference type="NCBI Taxonomy" id="43782"/>
    <lineage>
        <taxon>Eukaryota</taxon>
        <taxon>Viridiplantae</taxon>
        <taxon>Streptophyta</taxon>
        <taxon>Embryophyta</taxon>
        <taxon>Tracheophyta</taxon>
        <taxon>Spermatophyta</taxon>
        <taxon>Magnoliopsida</taxon>
        <taxon>eudicotyledons</taxon>
        <taxon>Gunneridae</taxon>
        <taxon>Pentapetalae</taxon>
        <taxon>rosids</taxon>
        <taxon>malvids</taxon>
        <taxon>Sapindales</taxon>
        <taxon>Sapindaceae</taxon>
        <taxon>Hippocastanoideae</taxon>
        <taxon>Acereae</taxon>
        <taxon>Dipteronia</taxon>
    </lineage>
</organism>
<evidence type="ECO:0000313" key="5">
    <source>
        <dbReference type="Proteomes" id="UP001281410"/>
    </source>
</evidence>
<evidence type="ECO:0000256" key="3">
    <source>
        <dbReference type="SAM" id="SignalP"/>
    </source>
</evidence>
<evidence type="ECO:0000313" key="4">
    <source>
        <dbReference type="EMBL" id="KAK3199987.1"/>
    </source>
</evidence>
<keyword evidence="2" id="KW-1133">Transmembrane helix</keyword>
<feature type="compositionally biased region" description="Low complexity" evidence="1">
    <location>
        <begin position="75"/>
        <end position="85"/>
    </location>
</feature>
<protein>
    <submittedName>
        <fullName evidence="4">Uncharacterized protein</fullName>
    </submittedName>
</protein>
<evidence type="ECO:0000256" key="1">
    <source>
        <dbReference type="SAM" id="MobiDB-lite"/>
    </source>
</evidence>
<keyword evidence="2" id="KW-0812">Transmembrane</keyword>
<feature type="region of interest" description="Disordered" evidence="1">
    <location>
        <begin position="65"/>
        <end position="95"/>
    </location>
</feature>
<accession>A0AAE0A480</accession>
<gene>
    <name evidence="4" type="ORF">Dsin_023402</name>
</gene>
<dbReference type="EMBL" id="JANJYJ010000007">
    <property type="protein sequence ID" value="KAK3199987.1"/>
    <property type="molecule type" value="Genomic_DNA"/>
</dbReference>
<evidence type="ECO:0000256" key="2">
    <source>
        <dbReference type="SAM" id="Phobius"/>
    </source>
</evidence>
<keyword evidence="2" id="KW-0472">Membrane</keyword>
<keyword evidence="5" id="KW-1185">Reference proteome</keyword>
<sequence length="153" mass="16394">MVPSTSVVFLLSLWLLFFINFDFAISKEVSKTNDQMLPTPTTVCVDCSICPYACQKLTPPPPGYPIYGAPPPPSSQGSGDPSYGGAPPTPKAKANCPPVPPVQTCCGTETNTPPLLTGLTPPPNSYTYLPNHSYHTLPCYMIVIVLVSFTVLF</sequence>
<feature type="compositionally biased region" description="Pro residues" evidence="1">
    <location>
        <begin position="65"/>
        <end position="74"/>
    </location>
</feature>
<reference evidence="4" key="1">
    <citation type="journal article" date="2023" name="Plant J.">
        <title>Genome sequences and population genomics provide insights into the demographic history, inbreeding, and mutation load of two 'living fossil' tree species of Dipteronia.</title>
        <authorList>
            <person name="Feng Y."/>
            <person name="Comes H.P."/>
            <person name="Chen J."/>
            <person name="Zhu S."/>
            <person name="Lu R."/>
            <person name="Zhang X."/>
            <person name="Li P."/>
            <person name="Qiu J."/>
            <person name="Olsen K.M."/>
            <person name="Qiu Y."/>
        </authorList>
    </citation>
    <scope>NUCLEOTIDE SEQUENCE</scope>
    <source>
        <strain evidence="4">NBL</strain>
    </source>
</reference>
<comment type="caution">
    <text evidence="4">The sequence shown here is derived from an EMBL/GenBank/DDBJ whole genome shotgun (WGS) entry which is preliminary data.</text>
</comment>
<keyword evidence="3" id="KW-0732">Signal</keyword>